<evidence type="ECO:0000259" key="2">
    <source>
        <dbReference type="Pfam" id="PF17919"/>
    </source>
</evidence>
<protein>
    <recommendedName>
        <fullName evidence="5">RNase H type-1 domain-containing protein</fullName>
    </recommendedName>
</protein>
<sequence length="289" mass="33144">MEPPKSYKENLRRMSQERFTWDEESDKAFAELKDYLRSPQLLSRPESGETLQLYLAILDVAVSSVLIREAEGTQRPIYYVSHMLRGAEERTPLQVPIQEEEIVDPQEFEWSVHVDGARNDKRAGAGVLIIGPQGIILEYALRFKFHTTNNEAEYEAMIMRLKLVKSLNIIEVLVKGDSKLMIDRIQGKWAVKSEVLKRYHSKDVSLALGFSRISVMHIQREQNEKTDWLSKLATTYYNELARGVYVEMCNQSSYEESTCLGNAPQLPACTMNPVVSLIPSPCKLCKYYV</sequence>
<dbReference type="PANTHER" id="PTHR48475">
    <property type="entry name" value="RIBONUCLEASE H"/>
    <property type="match status" value="1"/>
</dbReference>
<dbReference type="InterPro" id="IPR041577">
    <property type="entry name" value="RT_RNaseH_2"/>
</dbReference>
<dbReference type="InterPro" id="IPR036397">
    <property type="entry name" value="RNaseH_sf"/>
</dbReference>
<proteinExistence type="predicted"/>
<evidence type="ECO:0008006" key="5">
    <source>
        <dbReference type="Google" id="ProtNLM"/>
    </source>
</evidence>
<dbReference type="AlphaFoldDB" id="A0AAV3RNR5"/>
<reference evidence="3 4" key="1">
    <citation type="submission" date="2024-01" db="EMBL/GenBank/DDBJ databases">
        <title>The complete chloroplast genome sequence of Lithospermum erythrorhizon: insights into the phylogenetic relationship among Boraginaceae species and the maternal lineages of purple gromwells.</title>
        <authorList>
            <person name="Okada T."/>
            <person name="Watanabe K."/>
        </authorList>
    </citation>
    <scope>NUCLEOTIDE SEQUENCE [LARGE SCALE GENOMIC DNA]</scope>
</reference>
<feature type="domain" description="Reverse transcriptase/retrotransposon-derived protein RNase H-like" evidence="2">
    <location>
        <begin position="21"/>
        <end position="91"/>
    </location>
</feature>
<dbReference type="CDD" id="cd09279">
    <property type="entry name" value="RNase_HI_like"/>
    <property type="match status" value="1"/>
</dbReference>
<dbReference type="InterPro" id="IPR002156">
    <property type="entry name" value="RNaseH_domain"/>
</dbReference>
<gene>
    <name evidence="3" type="ORF">LIER_30749</name>
</gene>
<evidence type="ECO:0000259" key="1">
    <source>
        <dbReference type="Pfam" id="PF13456"/>
    </source>
</evidence>
<dbReference type="Pfam" id="PF17919">
    <property type="entry name" value="RT_RNaseH_2"/>
    <property type="match status" value="1"/>
</dbReference>
<dbReference type="SUPFAM" id="SSF53098">
    <property type="entry name" value="Ribonuclease H-like"/>
    <property type="match status" value="1"/>
</dbReference>
<feature type="domain" description="RNase H type-1" evidence="1">
    <location>
        <begin position="114"/>
        <end position="232"/>
    </location>
</feature>
<accession>A0AAV3RNR5</accession>
<dbReference type="InterPro" id="IPR012337">
    <property type="entry name" value="RNaseH-like_sf"/>
</dbReference>
<dbReference type="EMBL" id="BAABME010011156">
    <property type="protein sequence ID" value="GAA0183321.1"/>
    <property type="molecule type" value="Genomic_DNA"/>
</dbReference>
<dbReference type="InterPro" id="IPR043502">
    <property type="entry name" value="DNA/RNA_pol_sf"/>
</dbReference>
<name>A0AAV3RNR5_LITER</name>
<dbReference type="Gene3D" id="3.30.420.10">
    <property type="entry name" value="Ribonuclease H-like superfamily/Ribonuclease H"/>
    <property type="match status" value="1"/>
</dbReference>
<organism evidence="3 4">
    <name type="scientific">Lithospermum erythrorhizon</name>
    <name type="common">Purple gromwell</name>
    <name type="synonym">Lithospermum officinale var. erythrorhizon</name>
    <dbReference type="NCBI Taxonomy" id="34254"/>
    <lineage>
        <taxon>Eukaryota</taxon>
        <taxon>Viridiplantae</taxon>
        <taxon>Streptophyta</taxon>
        <taxon>Embryophyta</taxon>
        <taxon>Tracheophyta</taxon>
        <taxon>Spermatophyta</taxon>
        <taxon>Magnoliopsida</taxon>
        <taxon>eudicotyledons</taxon>
        <taxon>Gunneridae</taxon>
        <taxon>Pentapetalae</taxon>
        <taxon>asterids</taxon>
        <taxon>lamiids</taxon>
        <taxon>Boraginales</taxon>
        <taxon>Boraginaceae</taxon>
        <taxon>Boraginoideae</taxon>
        <taxon>Lithospermeae</taxon>
        <taxon>Lithospermum</taxon>
    </lineage>
</organism>
<evidence type="ECO:0000313" key="4">
    <source>
        <dbReference type="Proteomes" id="UP001454036"/>
    </source>
</evidence>
<dbReference type="Pfam" id="PF13456">
    <property type="entry name" value="RVT_3"/>
    <property type="match status" value="1"/>
</dbReference>
<dbReference type="SUPFAM" id="SSF56672">
    <property type="entry name" value="DNA/RNA polymerases"/>
    <property type="match status" value="1"/>
</dbReference>
<dbReference type="Proteomes" id="UP001454036">
    <property type="component" value="Unassembled WGS sequence"/>
</dbReference>
<evidence type="ECO:0000313" key="3">
    <source>
        <dbReference type="EMBL" id="GAA0183321.1"/>
    </source>
</evidence>
<comment type="caution">
    <text evidence="3">The sequence shown here is derived from an EMBL/GenBank/DDBJ whole genome shotgun (WGS) entry which is preliminary data.</text>
</comment>
<dbReference type="GO" id="GO:0004523">
    <property type="term" value="F:RNA-DNA hybrid ribonuclease activity"/>
    <property type="evidence" value="ECO:0007669"/>
    <property type="project" value="InterPro"/>
</dbReference>
<dbReference type="PANTHER" id="PTHR48475:SF1">
    <property type="entry name" value="RNASE H TYPE-1 DOMAIN-CONTAINING PROTEIN"/>
    <property type="match status" value="1"/>
</dbReference>
<keyword evidence="4" id="KW-1185">Reference proteome</keyword>
<dbReference type="GO" id="GO:0003676">
    <property type="term" value="F:nucleic acid binding"/>
    <property type="evidence" value="ECO:0007669"/>
    <property type="project" value="InterPro"/>
</dbReference>